<keyword evidence="4" id="KW-1185">Reference proteome</keyword>
<dbReference type="Proteomes" id="UP001501436">
    <property type="component" value="Unassembled WGS sequence"/>
</dbReference>
<evidence type="ECO:0000256" key="1">
    <source>
        <dbReference type="ARBA" id="ARBA00022676"/>
    </source>
</evidence>
<organism evidence="3 4">
    <name type="scientific">Mucilaginibacter defluvii</name>
    <dbReference type="NCBI Taxonomy" id="1196019"/>
    <lineage>
        <taxon>Bacteria</taxon>
        <taxon>Pseudomonadati</taxon>
        <taxon>Bacteroidota</taxon>
        <taxon>Sphingobacteriia</taxon>
        <taxon>Sphingobacteriales</taxon>
        <taxon>Sphingobacteriaceae</taxon>
        <taxon>Mucilaginibacter</taxon>
    </lineage>
</organism>
<gene>
    <name evidence="3" type="ORF">GCM10023313_40880</name>
</gene>
<dbReference type="SUPFAM" id="SSF53756">
    <property type="entry name" value="UDP-Glycosyltransferase/glycogen phosphorylase"/>
    <property type="match status" value="1"/>
</dbReference>
<keyword evidence="2" id="KW-0808">Transferase</keyword>
<name>A0ABP9G7H1_9SPHI</name>
<accession>A0ABP9G7H1</accession>
<evidence type="ECO:0008006" key="5">
    <source>
        <dbReference type="Google" id="ProtNLM"/>
    </source>
</evidence>
<dbReference type="InterPro" id="IPR002201">
    <property type="entry name" value="Glyco_trans_9"/>
</dbReference>
<dbReference type="Gene3D" id="3.40.50.2000">
    <property type="entry name" value="Glycogen Phosphorylase B"/>
    <property type="match status" value="2"/>
</dbReference>
<evidence type="ECO:0000313" key="3">
    <source>
        <dbReference type="EMBL" id="GAA4931677.1"/>
    </source>
</evidence>
<comment type="caution">
    <text evidence="3">The sequence shown here is derived from an EMBL/GenBank/DDBJ whole genome shotgun (WGS) entry which is preliminary data.</text>
</comment>
<dbReference type="InterPro" id="IPR051199">
    <property type="entry name" value="LPS_LOS_Heptosyltrfase"/>
</dbReference>
<keyword evidence="1" id="KW-0328">Glycosyltransferase</keyword>
<dbReference type="PANTHER" id="PTHR30160">
    <property type="entry name" value="TETRAACYLDISACCHARIDE 4'-KINASE-RELATED"/>
    <property type="match status" value="1"/>
</dbReference>
<dbReference type="PANTHER" id="PTHR30160:SF1">
    <property type="entry name" value="LIPOPOLYSACCHARIDE 1,2-N-ACETYLGLUCOSAMINETRANSFERASE-RELATED"/>
    <property type="match status" value="1"/>
</dbReference>
<reference evidence="4" key="1">
    <citation type="journal article" date="2019" name="Int. J. Syst. Evol. Microbiol.">
        <title>The Global Catalogue of Microorganisms (GCM) 10K type strain sequencing project: providing services to taxonomists for standard genome sequencing and annotation.</title>
        <authorList>
            <consortium name="The Broad Institute Genomics Platform"/>
            <consortium name="The Broad Institute Genome Sequencing Center for Infectious Disease"/>
            <person name="Wu L."/>
            <person name="Ma J."/>
        </authorList>
    </citation>
    <scope>NUCLEOTIDE SEQUENCE [LARGE SCALE GENOMIC DNA]</scope>
    <source>
        <strain evidence="4">JCM 18283</strain>
    </source>
</reference>
<protein>
    <recommendedName>
        <fullName evidence="5">Lipopolysaccharide heptosyltransferase II</fullName>
    </recommendedName>
</protein>
<dbReference type="CDD" id="cd03789">
    <property type="entry name" value="GT9_LPS_heptosyltransferase"/>
    <property type="match status" value="1"/>
</dbReference>
<proteinExistence type="predicted"/>
<evidence type="ECO:0000256" key="2">
    <source>
        <dbReference type="ARBA" id="ARBA00022679"/>
    </source>
</evidence>
<sequence length="356" mass="39467">MNWSGCKNILCIRPDNMGDLLMSGPAIRALKHTFNARITVLTSSMAAVITPFMPEIDEVLIFDVPWVKSSVEAGPNNFAQTVELLKARQFDAAVIFTVFSQNPLPSAMLAYLAGIPKVLAYCRENPYQLINCWVPEKEPYQFIKHQVQRDLDLVASVGAHTTDSQLQLKIDQTLWESITQMLNQELDTDTNKPWMILHPGVSEKKREYPPLQWALTGKELVKKGYQLLITGSASERRLTDELASAIGHGAVAAGGKFSLQEFICLIAHSPLLLSVNTGTIHIAAATQTPVVVLYAQTNPQHTPWQVPHIVLPFSIPDNLKSNNQVIVHLDNTVYNKSDPMPLPEEILNAVEALMGN</sequence>
<evidence type="ECO:0000313" key="4">
    <source>
        <dbReference type="Proteomes" id="UP001501436"/>
    </source>
</evidence>
<dbReference type="EMBL" id="BAABJI010000004">
    <property type="protein sequence ID" value="GAA4931677.1"/>
    <property type="molecule type" value="Genomic_DNA"/>
</dbReference>
<dbReference type="RefSeq" id="WP_345334458.1">
    <property type="nucleotide sequence ID" value="NZ_BAABJI010000004.1"/>
</dbReference>
<dbReference type="Pfam" id="PF01075">
    <property type="entry name" value="Glyco_transf_9"/>
    <property type="match status" value="1"/>
</dbReference>